<accession>A0A0V1CER1</accession>
<dbReference type="Proteomes" id="UP000054653">
    <property type="component" value="Unassembled WGS sequence"/>
</dbReference>
<sequence>MNMETKIPPNSSIGSTEQQPMKFHCENIGGVSGEIETTPILMIHVWNVIYVHIRRSNTQEGWHFRMNRHVCKHHLSIYELLQLMID</sequence>
<evidence type="ECO:0000313" key="1">
    <source>
        <dbReference type="EMBL" id="KRY47803.1"/>
    </source>
</evidence>
<gene>
    <name evidence="1" type="ORF">T03_15263</name>
</gene>
<name>A0A0V1CER1_TRIBR</name>
<organism evidence="1 2">
    <name type="scientific">Trichinella britovi</name>
    <name type="common">Parasitic roundworm</name>
    <dbReference type="NCBI Taxonomy" id="45882"/>
    <lineage>
        <taxon>Eukaryota</taxon>
        <taxon>Metazoa</taxon>
        <taxon>Ecdysozoa</taxon>
        <taxon>Nematoda</taxon>
        <taxon>Enoplea</taxon>
        <taxon>Dorylaimia</taxon>
        <taxon>Trichinellida</taxon>
        <taxon>Trichinellidae</taxon>
        <taxon>Trichinella</taxon>
    </lineage>
</organism>
<comment type="caution">
    <text evidence="1">The sequence shown here is derived from an EMBL/GenBank/DDBJ whole genome shotgun (WGS) entry which is preliminary data.</text>
</comment>
<dbReference type="AlphaFoldDB" id="A0A0V1CER1"/>
<dbReference type="EMBL" id="JYDI01000228">
    <property type="protein sequence ID" value="KRY47803.1"/>
    <property type="molecule type" value="Genomic_DNA"/>
</dbReference>
<keyword evidence="2" id="KW-1185">Reference proteome</keyword>
<evidence type="ECO:0000313" key="2">
    <source>
        <dbReference type="Proteomes" id="UP000054653"/>
    </source>
</evidence>
<proteinExistence type="predicted"/>
<reference evidence="1 2" key="1">
    <citation type="submission" date="2015-01" db="EMBL/GenBank/DDBJ databases">
        <title>Evolution of Trichinella species and genotypes.</title>
        <authorList>
            <person name="Korhonen P.K."/>
            <person name="Edoardo P."/>
            <person name="Giuseppe L.R."/>
            <person name="Gasser R.B."/>
        </authorList>
    </citation>
    <scope>NUCLEOTIDE SEQUENCE [LARGE SCALE GENOMIC DNA]</scope>
    <source>
        <strain evidence="1">ISS120</strain>
    </source>
</reference>
<protein>
    <submittedName>
        <fullName evidence="1">Uncharacterized protein</fullName>
    </submittedName>
</protein>